<keyword evidence="1" id="KW-0285">Flavoprotein</keyword>
<dbReference type="PRINTS" id="PR00369">
    <property type="entry name" value="FLAVODOXIN"/>
</dbReference>
<protein>
    <submittedName>
        <fullName evidence="3">Nitric oxide synthase</fullName>
    </submittedName>
</protein>
<dbReference type="RefSeq" id="WP_328602846.1">
    <property type="nucleotide sequence ID" value="NZ_WRPP01000013.1"/>
</dbReference>
<name>A0A7K1VA48_9NOCA</name>
<dbReference type="GO" id="GO:0005829">
    <property type="term" value="C:cytosol"/>
    <property type="evidence" value="ECO:0007669"/>
    <property type="project" value="TreeGrafter"/>
</dbReference>
<comment type="caution">
    <text evidence="3">The sequence shown here is derived from an EMBL/GenBank/DDBJ whole genome shotgun (WGS) entry which is preliminary data.</text>
</comment>
<reference evidence="3 4" key="1">
    <citation type="submission" date="2019-12" db="EMBL/GenBank/DDBJ databases">
        <title>Nocardia sp. nov. ET3-3 isolated from soil.</title>
        <authorList>
            <person name="Kanchanasin P."/>
            <person name="Tanasupawat S."/>
            <person name="Yuki M."/>
            <person name="Kudo T."/>
        </authorList>
    </citation>
    <scope>NUCLEOTIDE SEQUENCE [LARGE SCALE GENOMIC DNA]</scope>
    <source>
        <strain evidence="3 4">ET3-3</strain>
    </source>
</reference>
<accession>A0A7K1VA48</accession>
<dbReference type="EMBL" id="WRPP01000013">
    <property type="protein sequence ID" value="MVU83319.1"/>
    <property type="molecule type" value="Genomic_DNA"/>
</dbReference>
<evidence type="ECO:0000313" key="4">
    <source>
        <dbReference type="Proteomes" id="UP000466794"/>
    </source>
</evidence>
<dbReference type="AlphaFoldDB" id="A0A7K1VA48"/>
<evidence type="ECO:0000259" key="2">
    <source>
        <dbReference type="PROSITE" id="PS50902"/>
    </source>
</evidence>
<dbReference type="GO" id="GO:0010181">
    <property type="term" value="F:FMN binding"/>
    <property type="evidence" value="ECO:0007669"/>
    <property type="project" value="InterPro"/>
</dbReference>
<dbReference type="GO" id="GO:0050660">
    <property type="term" value="F:flavin adenine dinucleotide binding"/>
    <property type="evidence" value="ECO:0007669"/>
    <property type="project" value="TreeGrafter"/>
</dbReference>
<keyword evidence="4" id="KW-1185">Reference proteome</keyword>
<dbReference type="Pfam" id="PF00258">
    <property type="entry name" value="Flavodoxin_1"/>
    <property type="match status" value="1"/>
</dbReference>
<dbReference type="InterPro" id="IPR008254">
    <property type="entry name" value="Flavodoxin/NO_synth"/>
</dbReference>
<proteinExistence type="predicted"/>
<dbReference type="InterPro" id="IPR001094">
    <property type="entry name" value="Flavdoxin-like"/>
</dbReference>
<dbReference type="PANTHER" id="PTHR19384">
    <property type="entry name" value="NITRIC OXIDE SYNTHASE-RELATED"/>
    <property type="match status" value="1"/>
</dbReference>
<feature type="domain" description="Flavodoxin-like" evidence="2">
    <location>
        <begin position="3"/>
        <end position="143"/>
    </location>
</feature>
<evidence type="ECO:0000256" key="1">
    <source>
        <dbReference type="ARBA" id="ARBA00022630"/>
    </source>
</evidence>
<dbReference type="SUPFAM" id="SSF52218">
    <property type="entry name" value="Flavoproteins"/>
    <property type="match status" value="1"/>
</dbReference>
<gene>
    <name evidence="3" type="ORF">GPX89_39535</name>
</gene>
<dbReference type="PROSITE" id="PS50902">
    <property type="entry name" value="FLAVODOXIN_LIKE"/>
    <property type="match status" value="1"/>
</dbReference>
<sequence>MRIAILFGSEMGTSEAVAESLTDELSSHDVSMQDMFDFDPADLDPAHFHIIVCSTYGDGELPTGAEPFFARLESTRPDLTGLRFAVFGLGDTVYGDSFNRGGELAAAHLTARGATQVGDHARHDASTLIRANDMAREWVATLPLPGLGTRMTA</sequence>
<organism evidence="3 4">
    <name type="scientific">Nocardia terrae</name>
    <dbReference type="NCBI Taxonomy" id="2675851"/>
    <lineage>
        <taxon>Bacteria</taxon>
        <taxon>Bacillati</taxon>
        <taxon>Actinomycetota</taxon>
        <taxon>Actinomycetes</taxon>
        <taxon>Mycobacteriales</taxon>
        <taxon>Nocardiaceae</taxon>
        <taxon>Nocardia</taxon>
    </lineage>
</organism>
<dbReference type="GO" id="GO:0016491">
    <property type="term" value="F:oxidoreductase activity"/>
    <property type="evidence" value="ECO:0007669"/>
    <property type="project" value="TreeGrafter"/>
</dbReference>
<dbReference type="Proteomes" id="UP000466794">
    <property type="component" value="Unassembled WGS sequence"/>
</dbReference>
<dbReference type="InterPro" id="IPR029039">
    <property type="entry name" value="Flavoprotein-like_sf"/>
</dbReference>
<dbReference type="Gene3D" id="3.40.50.360">
    <property type="match status" value="1"/>
</dbReference>
<evidence type="ECO:0000313" key="3">
    <source>
        <dbReference type="EMBL" id="MVU83319.1"/>
    </source>
</evidence>